<organism evidence="1 2">
    <name type="scientific">Pseudomonas syringae pv. japonica str. M301072</name>
    <dbReference type="NCBI Taxonomy" id="629262"/>
    <lineage>
        <taxon>Bacteria</taxon>
        <taxon>Pseudomonadati</taxon>
        <taxon>Pseudomonadota</taxon>
        <taxon>Gammaproteobacteria</taxon>
        <taxon>Pseudomonadales</taxon>
        <taxon>Pseudomonadaceae</taxon>
        <taxon>Pseudomonas</taxon>
        <taxon>Pseudomonas syringae</taxon>
    </lineage>
</organism>
<protein>
    <submittedName>
        <fullName evidence="1">Amino acid adenylation</fullName>
    </submittedName>
</protein>
<evidence type="ECO:0000313" key="1">
    <source>
        <dbReference type="EMBL" id="EGH34662.1"/>
    </source>
</evidence>
<accession>F3FWS0</accession>
<dbReference type="SUPFAM" id="SSF52777">
    <property type="entry name" value="CoA-dependent acyltransferases"/>
    <property type="match status" value="1"/>
</dbReference>
<dbReference type="AlphaFoldDB" id="F3FWS0"/>
<name>F3FWS0_PSESX</name>
<dbReference type="EMBL" id="AEAH01002758">
    <property type="protein sequence ID" value="EGH34662.1"/>
    <property type="molecule type" value="Genomic_DNA"/>
</dbReference>
<gene>
    <name evidence="1" type="ORF">PSYJA_39170</name>
</gene>
<sequence length="82" mass="9753">HDILRTAVLWEDLDEPVQVVLRQAELQVIELFLDPADGPVDEQLHQRFDRRHYRLDVRNAPLMRIVFSHDPVNDRWLAMLLS</sequence>
<dbReference type="InterPro" id="IPR023213">
    <property type="entry name" value="CAT-like_dom_sf"/>
</dbReference>
<reference evidence="1 2" key="1">
    <citation type="journal article" date="2011" name="PLoS Pathog.">
        <title>Dynamic evolution of pathogenicity revealed by sequencing and comparative genomics of 19 Pseudomonas syringae isolates.</title>
        <authorList>
            <person name="Baltrus D.A."/>
            <person name="Nishimura M.T."/>
            <person name="Romanchuk A."/>
            <person name="Chang J.H."/>
            <person name="Mukhtar M.S."/>
            <person name="Cherkis K."/>
            <person name="Roach J."/>
            <person name="Grant S.R."/>
            <person name="Jones C.D."/>
            <person name="Dangl J.L."/>
        </authorList>
    </citation>
    <scope>NUCLEOTIDE SEQUENCE [LARGE SCALE GENOMIC DNA]</scope>
    <source>
        <strain evidence="2">M301072PT</strain>
    </source>
</reference>
<feature type="non-terminal residue" evidence="1">
    <location>
        <position position="82"/>
    </location>
</feature>
<dbReference type="Gene3D" id="3.30.559.10">
    <property type="entry name" value="Chloramphenicol acetyltransferase-like domain"/>
    <property type="match status" value="1"/>
</dbReference>
<feature type="non-terminal residue" evidence="1">
    <location>
        <position position="1"/>
    </location>
</feature>
<comment type="caution">
    <text evidence="1">The sequence shown here is derived from an EMBL/GenBank/DDBJ whole genome shotgun (WGS) entry which is preliminary data.</text>
</comment>
<dbReference type="Proteomes" id="UP000004471">
    <property type="component" value="Unassembled WGS sequence"/>
</dbReference>
<proteinExistence type="predicted"/>
<evidence type="ECO:0000313" key="2">
    <source>
        <dbReference type="Proteomes" id="UP000004471"/>
    </source>
</evidence>